<accession>A0A6J7WTF4</accession>
<reference evidence="1" key="1">
    <citation type="submission" date="2020-05" db="EMBL/GenBank/DDBJ databases">
        <authorList>
            <person name="Chiriac C."/>
            <person name="Salcher M."/>
            <person name="Ghai R."/>
            <person name="Kavagutti S V."/>
        </authorList>
    </citation>
    <scope>NUCLEOTIDE SEQUENCE</scope>
</reference>
<protein>
    <submittedName>
        <fullName evidence="1">Uncharacterized protein</fullName>
    </submittedName>
</protein>
<name>A0A6J7WTF4_9CAUD</name>
<dbReference type="EMBL" id="LR798277">
    <property type="protein sequence ID" value="CAB5220085.1"/>
    <property type="molecule type" value="Genomic_DNA"/>
</dbReference>
<sequence>MSYTDVFGGTTIYPSQVSYFAVDLTTQDVVLQWPLETVPSTNVAASIIDVNSTGSNLSVFLPSAALASQGQTILFNNVGTTAFTVKDAGGNTIMSVGSGLLWQVYVTDNTTANGAWQVLQYGVGVSSATAGSLAGYGIKAIASTLNQSQQVTSFNSNYTTGATDRSQLLVWTGGVGTLSLPLAATVGNDWFISVRNQGTGTLTVDPAGSDLIDGGLTKDIAPTNSCFIVCDGTGYYTIGYGQNVNFAFNYTSIAVAGTGNYTLSTAEQNKIAYRFTGALTGNRVIIVPPTVQQYWVDNSTTGSYSLTVKTAAGTGYAVPQNSRAILYCDGTNVVNAATAGISTPISVANGGTGATTAGAALINLGGGSTGISVFQSSSQATARTALGGTTIGQALFTTPATIASFTNLVSGSGYVDSNYFLVPLTGGSGVGVTANMAVSGGAVTAITLVDGGIGYGVGDTLTVNNTYLGGTGAGFSVQVATITAAAARATLEVFSQSETIAFAIGLG</sequence>
<proteinExistence type="predicted"/>
<gene>
    <name evidence="1" type="ORF">UFOVP237_72</name>
</gene>
<organism evidence="1">
    <name type="scientific">uncultured Caudovirales phage</name>
    <dbReference type="NCBI Taxonomy" id="2100421"/>
    <lineage>
        <taxon>Viruses</taxon>
        <taxon>Duplodnaviria</taxon>
        <taxon>Heunggongvirae</taxon>
        <taxon>Uroviricota</taxon>
        <taxon>Caudoviricetes</taxon>
        <taxon>Peduoviridae</taxon>
        <taxon>Maltschvirus</taxon>
        <taxon>Maltschvirus maltsch</taxon>
    </lineage>
</organism>
<evidence type="ECO:0000313" key="1">
    <source>
        <dbReference type="EMBL" id="CAB5220085.1"/>
    </source>
</evidence>